<dbReference type="EMBL" id="CP060724">
    <property type="protein sequence ID" value="QNN75522.1"/>
    <property type="molecule type" value="Genomic_DNA"/>
</dbReference>
<organism evidence="1 2">
    <name type="scientific">Weissella diestrammenae</name>
    <dbReference type="NCBI Taxonomy" id="1162633"/>
    <lineage>
        <taxon>Bacteria</taxon>
        <taxon>Bacillati</taxon>
        <taxon>Bacillota</taxon>
        <taxon>Bacilli</taxon>
        <taxon>Lactobacillales</taxon>
        <taxon>Lactobacillaceae</taxon>
        <taxon>Weissella</taxon>
    </lineage>
</organism>
<sequence length="303" mass="34597">MTAFESDEYQKIVDKAQLAVEQQEIGRALELLNQAYEMQQTPTLNHLLTQILLSDGQNQLAHTLADEFIDSYTEKKVLAEQYVEIALKNHHYLIAREFALATKWQLALCEKINQQEQADRELYAQTLQTTAKHFYHLSDGDLIQQQTRLTAAEHLPLADYVTGARFVLVDPFLTPITRVTVLDRLRRLQVDQEVKMLWFDGSELIVVPKSLLAIEEMPIYQQLMAILDTNDMQVDGATLAAIKAGLRLNMLVAYPQLNQVVQSPTDWIKAMLAEAKGETLSNESTAQRQIRQKLHQIILELMP</sequence>
<evidence type="ECO:0000313" key="1">
    <source>
        <dbReference type="EMBL" id="QNN75522.1"/>
    </source>
</evidence>
<dbReference type="AlphaFoldDB" id="A0A7G9T5Z7"/>
<protein>
    <submittedName>
        <fullName evidence="1">Uncharacterized protein</fullName>
    </submittedName>
</protein>
<proteinExistence type="predicted"/>
<dbReference type="KEGG" id="wdi:H9L19_01065"/>
<gene>
    <name evidence="1" type="ORF">H9L19_01065</name>
</gene>
<reference evidence="1 2" key="1">
    <citation type="submission" date="2020-08" db="EMBL/GenBank/DDBJ databases">
        <title>Genome sequence of Weissella diestrammenae KACC 16890T.</title>
        <authorList>
            <person name="Hyun D.-W."/>
            <person name="Bae J.-W."/>
        </authorList>
    </citation>
    <scope>NUCLEOTIDE SEQUENCE [LARGE SCALE GENOMIC DNA]</scope>
    <source>
        <strain evidence="1 2">KACC 16890</strain>
    </source>
</reference>
<accession>A0A7G9T5Z7</accession>
<name>A0A7G9T5Z7_9LACO</name>
<keyword evidence="2" id="KW-1185">Reference proteome</keyword>
<evidence type="ECO:0000313" key="2">
    <source>
        <dbReference type="Proteomes" id="UP000515800"/>
    </source>
</evidence>
<dbReference type="Proteomes" id="UP000515800">
    <property type="component" value="Chromosome"/>
</dbReference>
<dbReference type="RefSeq" id="WP_187529354.1">
    <property type="nucleotide sequence ID" value="NZ_CP060724.1"/>
</dbReference>